<keyword evidence="7 14" id="KW-0963">Cytoplasm</keyword>
<feature type="domain" description="Phosphoribulokinase/uridine kinase" evidence="16">
    <location>
        <begin position="96"/>
        <end position="255"/>
    </location>
</feature>
<protein>
    <recommendedName>
        <fullName evidence="6 14">Pantothenate kinase</fullName>
        <ecNumber evidence="5 14">2.7.1.33</ecNumber>
    </recommendedName>
    <alternativeName>
        <fullName evidence="13 14">Pantothenic acid kinase</fullName>
    </alternativeName>
</protein>
<organism evidence="17 18">
    <name type="scientific">Demequina zhanjiangensis</name>
    <dbReference type="NCBI Taxonomy" id="3051659"/>
    <lineage>
        <taxon>Bacteria</taxon>
        <taxon>Bacillati</taxon>
        <taxon>Actinomycetota</taxon>
        <taxon>Actinomycetes</taxon>
        <taxon>Micrococcales</taxon>
        <taxon>Demequinaceae</taxon>
        <taxon>Demequina</taxon>
    </lineage>
</organism>
<keyword evidence="8 14" id="KW-0808">Transferase</keyword>
<comment type="subcellular location">
    <subcellularLocation>
        <location evidence="2 14 15">Cytoplasm</location>
    </subcellularLocation>
</comment>
<evidence type="ECO:0000256" key="15">
    <source>
        <dbReference type="RuleBase" id="RU003530"/>
    </source>
</evidence>
<evidence type="ECO:0000256" key="1">
    <source>
        <dbReference type="ARBA" id="ARBA00001206"/>
    </source>
</evidence>
<gene>
    <name evidence="14 17" type="primary">coaA</name>
    <name evidence="17" type="ORF">QQX04_00900</name>
</gene>
<evidence type="ECO:0000256" key="10">
    <source>
        <dbReference type="ARBA" id="ARBA00022777"/>
    </source>
</evidence>
<evidence type="ECO:0000259" key="16">
    <source>
        <dbReference type="Pfam" id="PF00485"/>
    </source>
</evidence>
<dbReference type="HAMAP" id="MF_00215">
    <property type="entry name" value="Pantothen_kinase_1"/>
    <property type="match status" value="1"/>
</dbReference>
<dbReference type="InterPro" id="IPR027417">
    <property type="entry name" value="P-loop_NTPase"/>
</dbReference>
<sequence>MRQNGAVAPIDASLRTPFVTLTREEWAALADATPLPLTEDDIRRVRGVADPISLEEVDTVYRPLSRLLDLYSQATGGLHRATSEFLGERAGRTPFVIGVAGSVAVGKSTTARVLRELMARWPDSPHVELVTTDGFLLPNAELEKRGLMSRKGFPESYDRRALRRFVADVKSGLPEVTAPVYSHVTYDIVPDERVVVRKPDVLIVEGLNVLAPPVLREPGSPAFALSDYFDASIYVDAKPDDVRRWYVDRFLTLRGTAFSRPDSYFRNYANLTDDEAVERASYIWDTINAPNLARNIAPTRARATIILDKGPDHSIQSVRLRKI</sequence>
<dbReference type="EC" id="2.7.1.33" evidence="5 14"/>
<keyword evidence="9 14" id="KW-0547">Nucleotide-binding</keyword>
<proteinExistence type="inferred from homology"/>
<evidence type="ECO:0000256" key="11">
    <source>
        <dbReference type="ARBA" id="ARBA00022840"/>
    </source>
</evidence>
<dbReference type="PANTHER" id="PTHR10285">
    <property type="entry name" value="URIDINE KINASE"/>
    <property type="match status" value="1"/>
</dbReference>
<dbReference type="CDD" id="cd02025">
    <property type="entry name" value="PanK"/>
    <property type="match status" value="1"/>
</dbReference>
<name>A0ABT8FXC0_9MICO</name>
<keyword evidence="11 14" id="KW-0067">ATP-binding</keyword>
<evidence type="ECO:0000256" key="2">
    <source>
        <dbReference type="ARBA" id="ARBA00004496"/>
    </source>
</evidence>
<dbReference type="SUPFAM" id="SSF52540">
    <property type="entry name" value="P-loop containing nucleoside triphosphate hydrolases"/>
    <property type="match status" value="1"/>
</dbReference>
<dbReference type="GO" id="GO:0004594">
    <property type="term" value="F:pantothenate kinase activity"/>
    <property type="evidence" value="ECO:0007669"/>
    <property type="project" value="UniProtKB-EC"/>
</dbReference>
<reference evidence="17" key="1">
    <citation type="submission" date="2023-06" db="EMBL/GenBank/DDBJ databases">
        <title>SYSU T00b26.</title>
        <authorList>
            <person name="Gao L."/>
            <person name="Fang B.-Z."/>
            <person name="Li W.-J."/>
        </authorList>
    </citation>
    <scope>NUCLEOTIDE SEQUENCE</scope>
    <source>
        <strain evidence="17">SYSU T00b26</strain>
    </source>
</reference>
<evidence type="ECO:0000256" key="6">
    <source>
        <dbReference type="ARBA" id="ARBA00015080"/>
    </source>
</evidence>
<dbReference type="Proteomes" id="UP001172738">
    <property type="component" value="Unassembled WGS sequence"/>
</dbReference>
<dbReference type="NCBIfam" id="TIGR00554">
    <property type="entry name" value="panK_bact"/>
    <property type="match status" value="1"/>
</dbReference>
<keyword evidence="12 14" id="KW-0173">Coenzyme A biosynthesis</keyword>
<evidence type="ECO:0000313" key="17">
    <source>
        <dbReference type="EMBL" id="MDN4471545.1"/>
    </source>
</evidence>
<accession>A0ABT8FXC0</accession>
<dbReference type="Pfam" id="PF00485">
    <property type="entry name" value="PRK"/>
    <property type="match status" value="1"/>
</dbReference>
<evidence type="ECO:0000256" key="12">
    <source>
        <dbReference type="ARBA" id="ARBA00022993"/>
    </source>
</evidence>
<evidence type="ECO:0000256" key="5">
    <source>
        <dbReference type="ARBA" id="ARBA00012102"/>
    </source>
</evidence>
<keyword evidence="18" id="KW-1185">Reference proteome</keyword>
<evidence type="ECO:0000256" key="7">
    <source>
        <dbReference type="ARBA" id="ARBA00022490"/>
    </source>
</evidence>
<evidence type="ECO:0000256" key="4">
    <source>
        <dbReference type="ARBA" id="ARBA00006087"/>
    </source>
</evidence>
<dbReference type="InterPro" id="IPR006083">
    <property type="entry name" value="PRK/URK"/>
</dbReference>
<dbReference type="EMBL" id="JAUHPV010000001">
    <property type="protein sequence ID" value="MDN4471545.1"/>
    <property type="molecule type" value="Genomic_DNA"/>
</dbReference>
<evidence type="ECO:0000256" key="3">
    <source>
        <dbReference type="ARBA" id="ARBA00005225"/>
    </source>
</evidence>
<comment type="caution">
    <text evidence="17">The sequence shown here is derived from an EMBL/GenBank/DDBJ whole genome shotgun (WGS) entry which is preliminary data.</text>
</comment>
<evidence type="ECO:0000256" key="8">
    <source>
        <dbReference type="ARBA" id="ARBA00022679"/>
    </source>
</evidence>
<keyword evidence="10 14" id="KW-0418">Kinase</keyword>
<evidence type="ECO:0000256" key="13">
    <source>
        <dbReference type="ARBA" id="ARBA00032866"/>
    </source>
</evidence>
<dbReference type="Gene3D" id="3.40.50.300">
    <property type="entry name" value="P-loop containing nucleotide triphosphate hydrolases"/>
    <property type="match status" value="1"/>
</dbReference>
<comment type="pathway">
    <text evidence="3 14 15">Cofactor biosynthesis; coenzyme A biosynthesis; CoA from (R)-pantothenate: step 1/5.</text>
</comment>
<dbReference type="PIRSF" id="PIRSF000545">
    <property type="entry name" value="Pantothenate_kin"/>
    <property type="match status" value="1"/>
</dbReference>
<evidence type="ECO:0000256" key="14">
    <source>
        <dbReference type="HAMAP-Rule" id="MF_00215"/>
    </source>
</evidence>
<comment type="similarity">
    <text evidence="4 14 15">Belongs to the prokaryotic pantothenate kinase family.</text>
</comment>
<comment type="catalytic activity">
    <reaction evidence="1 14 15">
        <text>(R)-pantothenate + ATP = (R)-4'-phosphopantothenate + ADP + H(+)</text>
        <dbReference type="Rhea" id="RHEA:16373"/>
        <dbReference type="ChEBI" id="CHEBI:10986"/>
        <dbReference type="ChEBI" id="CHEBI:15378"/>
        <dbReference type="ChEBI" id="CHEBI:29032"/>
        <dbReference type="ChEBI" id="CHEBI:30616"/>
        <dbReference type="ChEBI" id="CHEBI:456216"/>
        <dbReference type="EC" id="2.7.1.33"/>
    </reaction>
</comment>
<evidence type="ECO:0000256" key="9">
    <source>
        <dbReference type="ARBA" id="ARBA00022741"/>
    </source>
</evidence>
<evidence type="ECO:0000313" key="18">
    <source>
        <dbReference type="Proteomes" id="UP001172738"/>
    </source>
</evidence>
<feature type="binding site" evidence="14">
    <location>
        <begin position="101"/>
        <end position="108"/>
    </location>
    <ligand>
        <name>ATP</name>
        <dbReference type="ChEBI" id="CHEBI:30616"/>
    </ligand>
</feature>
<dbReference type="InterPro" id="IPR004566">
    <property type="entry name" value="PanK"/>
</dbReference>
<dbReference type="RefSeq" id="WP_301125274.1">
    <property type="nucleotide sequence ID" value="NZ_JAUHPV010000001.1"/>
</dbReference>